<dbReference type="PANTHER" id="PTHR31238">
    <property type="entry name" value="GERMIN-LIKE PROTEIN SUBFAMILY 3 MEMBER 3"/>
    <property type="match status" value="1"/>
</dbReference>
<protein>
    <recommendedName>
        <fullName evidence="7">Cupin type-1 domain-containing protein</fullName>
    </recommendedName>
</protein>
<dbReference type="InParanoid" id="A0A218Z3R7"/>
<dbReference type="InterPro" id="IPR019780">
    <property type="entry name" value="Germin_Mn-BS"/>
</dbReference>
<name>A0A218Z3R7_9HELO</name>
<evidence type="ECO:0000256" key="3">
    <source>
        <dbReference type="ARBA" id="ARBA00022525"/>
    </source>
</evidence>
<organism evidence="8 9">
    <name type="scientific">Diplocarpon coronariae</name>
    <dbReference type="NCBI Taxonomy" id="2795749"/>
    <lineage>
        <taxon>Eukaryota</taxon>
        <taxon>Fungi</taxon>
        <taxon>Dikarya</taxon>
        <taxon>Ascomycota</taxon>
        <taxon>Pezizomycotina</taxon>
        <taxon>Leotiomycetes</taxon>
        <taxon>Helotiales</taxon>
        <taxon>Drepanopezizaceae</taxon>
        <taxon>Diplocarpon</taxon>
    </lineage>
</organism>
<comment type="caution">
    <text evidence="8">The sequence shown here is derived from an EMBL/GenBank/DDBJ whole genome shotgun (WGS) entry which is preliminary data.</text>
</comment>
<evidence type="ECO:0000313" key="9">
    <source>
        <dbReference type="Proteomes" id="UP000242519"/>
    </source>
</evidence>
<dbReference type="Gene3D" id="2.60.120.10">
    <property type="entry name" value="Jelly Rolls"/>
    <property type="match status" value="1"/>
</dbReference>
<dbReference type="SUPFAM" id="SSF51182">
    <property type="entry name" value="RmlC-like cupins"/>
    <property type="match status" value="1"/>
</dbReference>
<feature type="chain" id="PRO_5012239686" description="Cupin type-1 domain-containing protein" evidence="6">
    <location>
        <begin position="19"/>
        <end position="255"/>
    </location>
</feature>
<sequence>MLLNSMIASAILAHVAIAAPTSPELAHTSSAVAASTTAAPTGPSLTSQLLLADLAADRFGLIPDDKDFTFDFNKASLKGKAGKGGDIIAANRKTFPALVGTGSGMAVGFLGPCGFNTPHLHPRATELQIVTQGKLRVEMVPENGVFNIPGDNKSGRRVIKNTVNALEMTPFYQGSVHTQFNPDCTDAVFVASFDSEDFGVGQVLDETIQFSPEVVTAAFGEAIDGADVDAFKKAIPVAIATGVESCLRKCNIKKR</sequence>
<dbReference type="GO" id="GO:0005576">
    <property type="term" value="C:extracellular region"/>
    <property type="evidence" value="ECO:0007669"/>
    <property type="project" value="UniProtKB-SubCell"/>
</dbReference>
<evidence type="ECO:0000313" key="8">
    <source>
        <dbReference type="EMBL" id="OWP02628.1"/>
    </source>
</evidence>
<dbReference type="InterPro" id="IPR014710">
    <property type="entry name" value="RmlC-like_jellyroll"/>
</dbReference>
<evidence type="ECO:0000256" key="4">
    <source>
        <dbReference type="ARBA" id="ARBA00022723"/>
    </source>
</evidence>
<keyword evidence="9" id="KW-1185">Reference proteome</keyword>
<evidence type="ECO:0000256" key="6">
    <source>
        <dbReference type="SAM" id="SignalP"/>
    </source>
</evidence>
<dbReference type="CDD" id="cd02241">
    <property type="entry name" value="cupin_OxOx"/>
    <property type="match status" value="1"/>
</dbReference>
<evidence type="ECO:0000256" key="1">
    <source>
        <dbReference type="ARBA" id="ARBA00004613"/>
    </source>
</evidence>
<gene>
    <name evidence="8" type="ORF">B2J93_6461</name>
</gene>
<keyword evidence="5" id="KW-0464">Manganese</keyword>
<accession>A0A218Z3R7</accession>
<feature type="domain" description="Cupin type-1" evidence="7">
    <location>
        <begin position="68"/>
        <end position="229"/>
    </location>
</feature>
<comment type="similarity">
    <text evidence="2">Belongs to the germin family.</text>
</comment>
<evidence type="ECO:0000256" key="5">
    <source>
        <dbReference type="ARBA" id="ARBA00023211"/>
    </source>
</evidence>
<reference evidence="8 9" key="1">
    <citation type="submission" date="2017-04" db="EMBL/GenBank/DDBJ databases">
        <title>Draft genome sequence of Marssonina coronaria NL1: causal agent of apple blotch.</title>
        <authorList>
            <person name="Cheng Q."/>
        </authorList>
    </citation>
    <scope>NUCLEOTIDE SEQUENCE [LARGE SCALE GENOMIC DNA]</scope>
    <source>
        <strain evidence="8 9">NL1</strain>
    </source>
</reference>
<comment type="subcellular location">
    <subcellularLocation>
        <location evidence="1">Secreted</location>
    </subcellularLocation>
</comment>
<keyword evidence="6" id="KW-0732">Signal</keyword>
<dbReference type="AlphaFoldDB" id="A0A218Z3R7"/>
<proteinExistence type="inferred from homology"/>
<dbReference type="EMBL" id="MZNU01000219">
    <property type="protein sequence ID" value="OWP02628.1"/>
    <property type="molecule type" value="Genomic_DNA"/>
</dbReference>
<dbReference type="OrthoDB" id="1921208at2759"/>
<keyword evidence="3" id="KW-0964">Secreted</keyword>
<dbReference type="STRING" id="503106.A0A218Z3R7"/>
<dbReference type="PROSITE" id="PS00725">
    <property type="entry name" value="GERMIN"/>
    <property type="match status" value="1"/>
</dbReference>
<feature type="signal peptide" evidence="6">
    <location>
        <begin position="1"/>
        <end position="18"/>
    </location>
</feature>
<dbReference type="InterPro" id="IPR006045">
    <property type="entry name" value="Cupin_1"/>
</dbReference>
<evidence type="ECO:0000259" key="7">
    <source>
        <dbReference type="SMART" id="SM00835"/>
    </source>
</evidence>
<keyword evidence="4" id="KW-0479">Metal-binding</keyword>
<evidence type="ECO:0000256" key="2">
    <source>
        <dbReference type="ARBA" id="ARBA00007456"/>
    </source>
</evidence>
<dbReference type="Pfam" id="PF00190">
    <property type="entry name" value="Cupin_1"/>
    <property type="match status" value="1"/>
</dbReference>
<dbReference type="SMART" id="SM00835">
    <property type="entry name" value="Cupin_1"/>
    <property type="match status" value="1"/>
</dbReference>
<dbReference type="InterPro" id="IPR011051">
    <property type="entry name" value="RmlC_Cupin_sf"/>
</dbReference>
<dbReference type="InterPro" id="IPR001929">
    <property type="entry name" value="Germin"/>
</dbReference>
<dbReference type="Proteomes" id="UP000242519">
    <property type="component" value="Unassembled WGS sequence"/>
</dbReference>
<dbReference type="GO" id="GO:0030145">
    <property type="term" value="F:manganese ion binding"/>
    <property type="evidence" value="ECO:0007669"/>
    <property type="project" value="InterPro"/>
</dbReference>